<proteinExistence type="predicted"/>
<keyword evidence="3" id="KW-1185">Reference proteome</keyword>
<sequence length="120" mass="13105">MSRLDRIARQLDELHADATAALAAVAPAPGAAEFVGPQLPERLRPRPAPDPEPGPVLLSNGWWAHRTGLHWWTVTSTADDPREPMPPFCGAKLAHCHRWAAQHPRRPRARTDHPASGGKA</sequence>
<dbReference type="RefSeq" id="WP_387699102.1">
    <property type="nucleotide sequence ID" value="NZ_JBIAMX010000002.1"/>
</dbReference>
<protein>
    <submittedName>
        <fullName evidence="2">Uncharacterized protein</fullName>
    </submittedName>
</protein>
<feature type="region of interest" description="Disordered" evidence="1">
    <location>
        <begin position="36"/>
        <end position="59"/>
    </location>
</feature>
<gene>
    <name evidence="2" type="ORF">ACFYTF_04570</name>
</gene>
<dbReference type="Proteomes" id="UP001601444">
    <property type="component" value="Unassembled WGS sequence"/>
</dbReference>
<reference evidence="2 3" key="1">
    <citation type="submission" date="2024-10" db="EMBL/GenBank/DDBJ databases">
        <title>The Natural Products Discovery Center: Release of the First 8490 Sequenced Strains for Exploring Actinobacteria Biosynthetic Diversity.</title>
        <authorList>
            <person name="Kalkreuter E."/>
            <person name="Kautsar S.A."/>
            <person name="Yang D."/>
            <person name="Bader C.D."/>
            <person name="Teijaro C.N."/>
            <person name="Fluegel L."/>
            <person name="Davis C.M."/>
            <person name="Simpson J.R."/>
            <person name="Lauterbach L."/>
            <person name="Steele A.D."/>
            <person name="Gui C."/>
            <person name="Meng S."/>
            <person name="Li G."/>
            <person name="Viehrig K."/>
            <person name="Ye F."/>
            <person name="Su P."/>
            <person name="Kiefer A.F."/>
            <person name="Nichols A."/>
            <person name="Cepeda A.J."/>
            <person name="Yan W."/>
            <person name="Fan B."/>
            <person name="Jiang Y."/>
            <person name="Adhikari A."/>
            <person name="Zheng C.-J."/>
            <person name="Schuster L."/>
            <person name="Cowan T.M."/>
            <person name="Smanski M.J."/>
            <person name="Chevrette M.G."/>
            <person name="De Carvalho L.P.S."/>
            <person name="Shen B."/>
        </authorList>
    </citation>
    <scope>NUCLEOTIDE SEQUENCE [LARGE SCALE GENOMIC DNA]</scope>
    <source>
        <strain evidence="2 3">NPDC004045</strain>
    </source>
</reference>
<organism evidence="2 3">
    <name type="scientific">Nocardia thailandica</name>
    <dbReference type="NCBI Taxonomy" id="257275"/>
    <lineage>
        <taxon>Bacteria</taxon>
        <taxon>Bacillati</taxon>
        <taxon>Actinomycetota</taxon>
        <taxon>Actinomycetes</taxon>
        <taxon>Mycobacteriales</taxon>
        <taxon>Nocardiaceae</taxon>
        <taxon>Nocardia</taxon>
    </lineage>
</organism>
<accession>A0ABW6PIB7</accession>
<comment type="caution">
    <text evidence="2">The sequence shown here is derived from an EMBL/GenBank/DDBJ whole genome shotgun (WGS) entry which is preliminary data.</text>
</comment>
<evidence type="ECO:0000313" key="3">
    <source>
        <dbReference type="Proteomes" id="UP001601444"/>
    </source>
</evidence>
<dbReference type="EMBL" id="JBIAMX010000002">
    <property type="protein sequence ID" value="MFF0542090.1"/>
    <property type="molecule type" value="Genomic_DNA"/>
</dbReference>
<name>A0ABW6PIB7_9NOCA</name>
<feature type="compositionally biased region" description="Basic residues" evidence="1">
    <location>
        <begin position="99"/>
        <end position="108"/>
    </location>
</feature>
<evidence type="ECO:0000313" key="2">
    <source>
        <dbReference type="EMBL" id="MFF0542090.1"/>
    </source>
</evidence>
<feature type="region of interest" description="Disordered" evidence="1">
    <location>
        <begin position="99"/>
        <end position="120"/>
    </location>
</feature>
<evidence type="ECO:0000256" key="1">
    <source>
        <dbReference type="SAM" id="MobiDB-lite"/>
    </source>
</evidence>